<proteinExistence type="predicted"/>
<evidence type="ECO:0000259" key="1">
    <source>
        <dbReference type="Pfam" id="PF12680"/>
    </source>
</evidence>
<dbReference type="Proteomes" id="UP000445000">
    <property type="component" value="Unassembled WGS sequence"/>
</dbReference>
<evidence type="ECO:0000313" key="3">
    <source>
        <dbReference type="Proteomes" id="UP000445000"/>
    </source>
</evidence>
<feature type="domain" description="SnoaL-like" evidence="1">
    <location>
        <begin position="26"/>
        <end position="132"/>
    </location>
</feature>
<dbReference type="SUPFAM" id="SSF54427">
    <property type="entry name" value="NTF2-like"/>
    <property type="match status" value="1"/>
</dbReference>
<dbReference type="EMBL" id="BLJN01000004">
    <property type="protein sequence ID" value="GFE82107.1"/>
    <property type="molecule type" value="Genomic_DNA"/>
</dbReference>
<keyword evidence="3" id="KW-1185">Reference proteome</keyword>
<dbReference type="Pfam" id="PF12680">
    <property type="entry name" value="SnoaL_2"/>
    <property type="match status" value="1"/>
</dbReference>
<dbReference type="InterPro" id="IPR032710">
    <property type="entry name" value="NTF2-like_dom_sf"/>
</dbReference>
<dbReference type="Gene3D" id="3.10.450.50">
    <property type="match status" value="1"/>
</dbReference>
<name>A0A829YFJ0_9GAMM</name>
<dbReference type="AlphaFoldDB" id="A0A829YFJ0"/>
<protein>
    <recommendedName>
        <fullName evidence="1">SnoaL-like domain-containing protein</fullName>
    </recommendedName>
</protein>
<sequence length="156" mass="17428">MIMVIAESHPSAARFDFDQAKALVAKLAEVKSRRDIESALSIYHEDATLLCPPFGSSSRGREQLRRGLEAFYALVPDYGVTLTDYAASDETLCAWGTISFTPTKTFRGDPLNGRRVATPVFILFRFRDNRIVWESFHFDLGDVARQSGVSSAAFDR</sequence>
<organism evidence="2 3">
    <name type="scientific">Steroidobacter agaridevorans</name>
    <dbReference type="NCBI Taxonomy" id="2695856"/>
    <lineage>
        <taxon>Bacteria</taxon>
        <taxon>Pseudomonadati</taxon>
        <taxon>Pseudomonadota</taxon>
        <taxon>Gammaproteobacteria</taxon>
        <taxon>Steroidobacterales</taxon>
        <taxon>Steroidobacteraceae</taxon>
        <taxon>Steroidobacter</taxon>
    </lineage>
</organism>
<comment type="caution">
    <text evidence="2">The sequence shown here is derived from an EMBL/GenBank/DDBJ whole genome shotgun (WGS) entry which is preliminary data.</text>
</comment>
<dbReference type="InterPro" id="IPR037401">
    <property type="entry name" value="SnoaL-like"/>
</dbReference>
<evidence type="ECO:0000313" key="2">
    <source>
        <dbReference type="EMBL" id="GFE82107.1"/>
    </source>
</evidence>
<accession>A0A829YFJ0</accession>
<gene>
    <name evidence="2" type="ORF">GCM10011487_41070</name>
</gene>
<reference evidence="3" key="1">
    <citation type="submission" date="2020-01" db="EMBL/GenBank/DDBJ databases">
        <title>'Steroidobacter agaridevorans' sp. nov., agar-degrading bacteria isolated from rhizosphere soils.</title>
        <authorList>
            <person name="Ikenaga M."/>
            <person name="Kataoka M."/>
            <person name="Murouchi A."/>
            <person name="Katsuragi S."/>
            <person name="Sakai M."/>
        </authorList>
    </citation>
    <scope>NUCLEOTIDE SEQUENCE [LARGE SCALE GENOMIC DNA]</scope>
    <source>
        <strain evidence="3">YU21-B</strain>
    </source>
</reference>